<sequence length="86" mass="9615">MYMHLGDDYTVFLNEVIAIVNIDGLIDRSVKDIIDLAQAEKKLCRIGEKGKEKSLIITEQYVYLSPISSLTLFKRGHSFLGGGLLV</sequence>
<dbReference type="Pfam" id="PF04025">
    <property type="entry name" value="RemA-like"/>
    <property type="match status" value="1"/>
</dbReference>
<reference evidence="2" key="1">
    <citation type="journal article" date="2010" name="Stand. Genomic Sci.">
        <title>Complete genome sequence of Syntrophothermus lipocalidus type strain (TGB-C1T).</title>
        <authorList>
            <consortium name="US DOE Joint Genome Institute (JGI-PGF)"/>
            <person name="Djao O."/>
            <person name="Zhang X."/>
            <person name="Lucas S."/>
            <person name="Lapidus A."/>
            <person name="Glavina Del Rio T."/>
            <person name="Nolan M."/>
            <person name="Tice H."/>
            <person name="Cheng J."/>
            <person name="Han C."/>
            <person name="Tapia R."/>
            <person name="Goodwin L."/>
            <person name="Pitluck S."/>
            <person name="Liolios K."/>
            <person name="Ivanova N."/>
            <person name="Mavromatis K."/>
            <person name="Mikhailova N."/>
            <person name="Ovchinnikova G."/>
            <person name="Pati A."/>
            <person name="Brambilla E."/>
            <person name="Chen A."/>
            <person name="Palaniappan K."/>
            <person name="Land M."/>
            <person name="Hauser L."/>
            <person name="Chang Y."/>
            <person name="Jeffries C."/>
            <person name="Rohde M."/>
            <person name="Sikorski J."/>
            <person name="Spring S."/>
            <person name="Goker M."/>
            <person name="Detter J."/>
            <person name="Woyke T."/>
            <person name="Bristow J."/>
            <person name="Eisen J."/>
            <person name="Markowitz V."/>
            <person name="Hugenholtz P."/>
            <person name="Kyrpides N."/>
            <person name="Klenk H."/>
        </authorList>
    </citation>
    <scope>NUCLEOTIDE SEQUENCE [LARGE SCALE GENOMIC DNA]</scope>
    <source>
        <strain evidence="2">DSM 12680 / TGB-C1</strain>
    </source>
</reference>
<dbReference type="NCBIfam" id="NF046065">
    <property type="entry name" value="MtxRegRemB"/>
    <property type="match status" value="1"/>
</dbReference>
<gene>
    <name evidence="1" type="ordered locus">Slip_0004</name>
</gene>
<reference evidence="1 2" key="2">
    <citation type="journal article" date="2010" name="Stand. Genomic Sci.">
        <title>Complete genome sequence of Syntrophothermus lipocalidus type strain (TGB-C1).</title>
        <authorList>
            <person name="Djao O.D."/>
            <person name="Zhang X."/>
            <person name="Lucas S."/>
            <person name="Lapidus A."/>
            <person name="Del Rio T.G."/>
            <person name="Nolan M."/>
            <person name="Tice H."/>
            <person name="Cheng J.F."/>
            <person name="Han C."/>
            <person name="Tapia R."/>
            <person name="Goodwin L."/>
            <person name="Pitluck S."/>
            <person name="Liolios K."/>
            <person name="Ivanova N."/>
            <person name="Mavromatis K."/>
            <person name="Mikhailova N."/>
            <person name="Ovchinnikova G."/>
            <person name="Pati A."/>
            <person name="Brambilla E."/>
            <person name="Chen A."/>
            <person name="Palaniappan K."/>
            <person name="Land M."/>
            <person name="Hauser L."/>
            <person name="Chang Y.J."/>
            <person name="Jeffries C.D."/>
            <person name="Rohde M."/>
            <person name="Sikorski J."/>
            <person name="Spring S."/>
            <person name="Goker M."/>
            <person name="Detter J.C."/>
            <person name="Woyke T."/>
            <person name="Bristow J."/>
            <person name="Eisen J.A."/>
            <person name="Markowitz V."/>
            <person name="Hugenholtz P."/>
            <person name="Kyrpides N.C."/>
            <person name="Klenk H.P."/>
        </authorList>
    </citation>
    <scope>NUCLEOTIDE SEQUENCE [LARGE SCALE GENOMIC DNA]</scope>
    <source>
        <strain evidence="2">DSM 12680 / TGB-C1</strain>
    </source>
</reference>
<evidence type="ECO:0000313" key="2">
    <source>
        <dbReference type="Proteomes" id="UP000000378"/>
    </source>
</evidence>
<dbReference type="STRING" id="643648.Slip_0004"/>
<accession>D7CPP0</accession>
<dbReference type="Proteomes" id="UP000000378">
    <property type="component" value="Chromosome"/>
</dbReference>
<dbReference type="OrthoDB" id="9811390at2"/>
<dbReference type="KEGG" id="slp:Slip_0004"/>
<dbReference type="AlphaFoldDB" id="D7CPP0"/>
<evidence type="ECO:0000313" key="1">
    <source>
        <dbReference type="EMBL" id="ADI00812.1"/>
    </source>
</evidence>
<dbReference type="HOGENOM" id="CLU_173118_1_1_9"/>
<dbReference type="EMBL" id="CP002048">
    <property type="protein sequence ID" value="ADI00812.1"/>
    <property type="molecule type" value="Genomic_DNA"/>
</dbReference>
<dbReference type="InterPro" id="IPR007169">
    <property type="entry name" value="RemA-like"/>
</dbReference>
<dbReference type="RefSeq" id="WP_013174216.1">
    <property type="nucleotide sequence ID" value="NC_014220.1"/>
</dbReference>
<keyword evidence="2" id="KW-1185">Reference proteome</keyword>
<organism evidence="1 2">
    <name type="scientific">Syntrophothermus lipocalidus (strain DSM 12680 / TGB-C1)</name>
    <dbReference type="NCBI Taxonomy" id="643648"/>
    <lineage>
        <taxon>Bacteria</taxon>
        <taxon>Bacillati</taxon>
        <taxon>Bacillota</taxon>
        <taxon>Clostridia</taxon>
        <taxon>Eubacteriales</taxon>
        <taxon>Syntrophomonadaceae</taxon>
        <taxon>Syntrophothermus</taxon>
    </lineage>
</organism>
<dbReference type="eggNOG" id="ENOG5030NGT">
    <property type="taxonomic scope" value="Bacteria"/>
</dbReference>
<evidence type="ECO:0008006" key="3">
    <source>
        <dbReference type="Google" id="ProtNLM"/>
    </source>
</evidence>
<proteinExistence type="predicted"/>
<name>D7CPP0_SYNLT</name>
<protein>
    <recommendedName>
        <fullName evidence="3">DUF370 domain-containing protein</fullName>
    </recommendedName>
</protein>